<comment type="caution">
    <text evidence="1">The sequence shown here is derived from an EMBL/GenBank/DDBJ whole genome shotgun (WGS) entry which is preliminary data.</text>
</comment>
<dbReference type="AlphaFoldDB" id="A0A2T0JZZ1"/>
<proteinExistence type="predicted"/>
<dbReference type="OrthoDB" id="581789at2"/>
<reference evidence="1 2" key="1">
    <citation type="submission" date="2018-03" db="EMBL/GenBank/DDBJ databases">
        <title>Genomic Encyclopedia of Archaeal and Bacterial Type Strains, Phase II (KMG-II): from individual species to whole genera.</title>
        <authorList>
            <person name="Goeker M."/>
        </authorList>
    </citation>
    <scope>NUCLEOTIDE SEQUENCE [LARGE SCALE GENOMIC DNA]</scope>
    <source>
        <strain evidence="1 2">DSM 43146</strain>
    </source>
</reference>
<sequence length="209" mass="22865">MITLTPVLEWWAADCPFWPIEQTDFYLTVPRKPTSLQVGTLAWALIGRSVTADDLSLTATDAAQAIERYLTGDDDDYAPGGLRVAADDVVIEPGCCIGLDEWREWLRVIGGVAIDLGHDPDPKIEHRGPVVRVWKDVGQARSGPDLDPGNPHIDIPRHTLPDLLGAVQQDLDGFLTALRPWAQAIRADLADPLAAALDRRLQITEPLGI</sequence>
<organism evidence="1 2">
    <name type="scientific">Actinoplanes italicus</name>
    <dbReference type="NCBI Taxonomy" id="113567"/>
    <lineage>
        <taxon>Bacteria</taxon>
        <taxon>Bacillati</taxon>
        <taxon>Actinomycetota</taxon>
        <taxon>Actinomycetes</taxon>
        <taxon>Micromonosporales</taxon>
        <taxon>Micromonosporaceae</taxon>
        <taxon>Actinoplanes</taxon>
    </lineage>
</organism>
<evidence type="ECO:0000313" key="1">
    <source>
        <dbReference type="EMBL" id="PRX15879.1"/>
    </source>
</evidence>
<dbReference type="Proteomes" id="UP000239415">
    <property type="component" value="Unassembled WGS sequence"/>
</dbReference>
<accession>A0A2T0JZZ1</accession>
<gene>
    <name evidence="1" type="ORF">CLV67_122119</name>
</gene>
<dbReference type="RefSeq" id="WP_106328126.1">
    <property type="nucleotide sequence ID" value="NZ_BOMO01000022.1"/>
</dbReference>
<evidence type="ECO:0000313" key="2">
    <source>
        <dbReference type="Proteomes" id="UP000239415"/>
    </source>
</evidence>
<keyword evidence="2" id="KW-1185">Reference proteome</keyword>
<protein>
    <submittedName>
        <fullName evidence="1">Uncharacterized protein</fullName>
    </submittedName>
</protein>
<name>A0A2T0JZZ1_9ACTN</name>
<dbReference type="EMBL" id="PVMZ01000022">
    <property type="protein sequence ID" value="PRX15879.1"/>
    <property type="molecule type" value="Genomic_DNA"/>
</dbReference>